<dbReference type="Proteomes" id="UP001303473">
    <property type="component" value="Unassembled WGS sequence"/>
</dbReference>
<keyword evidence="3" id="KW-1185">Reference proteome</keyword>
<comment type="caution">
    <text evidence="2">The sequence shown here is derived from an EMBL/GenBank/DDBJ whole genome shotgun (WGS) entry which is preliminary data.</text>
</comment>
<evidence type="ECO:0000256" key="1">
    <source>
        <dbReference type="SAM" id="SignalP"/>
    </source>
</evidence>
<gene>
    <name evidence="2" type="ORF">QBC46DRAFT_451069</name>
</gene>
<sequence>MSTFKTLLLLTSSSLLLLKAAAQPATPTQTTTTPAWTPQAFPVPHPLSSPSMYVQSEPTGSACVAHLQIRSAQTCGEKTHWMSTTTVNLPVDCSGCAQVSYTPTRGGLCPLGGGGGGIRVSPTTWSATPYTHWSFICAASTPGNTPAWTTSLDYNDITKTLPLPVLPLQTVTGGGPAYTPVANKGIYYPDGGCYAALSVAPRETDQAGEECKRIRETTYTKTVTSSVAVDCGGCWLLSVSGDVHSCPEMMGMASTNGTKVVTTTTRTTAQEASTRWVYDCSARVNTTRTTGTGTGTVTVSATGA</sequence>
<keyword evidence="1" id="KW-0732">Signal</keyword>
<name>A0AAN6N4Y9_9PEZI</name>
<dbReference type="EMBL" id="MU853827">
    <property type="protein sequence ID" value="KAK3938519.1"/>
    <property type="molecule type" value="Genomic_DNA"/>
</dbReference>
<feature type="chain" id="PRO_5042990907" evidence="1">
    <location>
        <begin position="23"/>
        <end position="304"/>
    </location>
</feature>
<accession>A0AAN6N4Y9</accession>
<proteinExistence type="predicted"/>
<reference evidence="3" key="1">
    <citation type="journal article" date="2023" name="Mol. Phylogenet. Evol.">
        <title>Genome-scale phylogeny and comparative genomics of the fungal order Sordariales.</title>
        <authorList>
            <person name="Hensen N."/>
            <person name="Bonometti L."/>
            <person name="Westerberg I."/>
            <person name="Brannstrom I.O."/>
            <person name="Guillou S."/>
            <person name="Cros-Aarteil S."/>
            <person name="Calhoun S."/>
            <person name="Haridas S."/>
            <person name="Kuo A."/>
            <person name="Mondo S."/>
            <person name="Pangilinan J."/>
            <person name="Riley R."/>
            <person name="LaButti K."/>
            <person name="Andreopoulos B."/>
            <person name="Lipzen A."/>
            <person name="Chen C."/>
            <person name="Yan M."/>
            <person name="Daum C."/>
            <person name="Ng V."/>
            <person name="Clum A."/>
            <person name="Steindorff A."/>
            <person name="Ohm R.A."/>
            <person name="Martin F."/>
            <person name="Silar P."/>
            <person name="Natvig D.O."/>
            <person name="Lalanne C."/>
            <person name="Gautier V."/>
            <person name="Ament-Velasquez S.L."/>
            <person name="Kruys A."/>
            <person name="Hutchinson M.I."/>
            <person name="Powell A.J."/>
            <person name="Barry K."/>
            <person name="Miller A.N."/>
            <person name="Grigoriev I.V."/>
            <person name="Debuchy R."/>
            <person name="Gladieux P."/>
            <person name="Hiltunen Thoren M."/>
            <person name="Johannesson H."/>
        </authorList>
    </citation>
    <scope>NUCLEOTIDE SEQUENCE [LARGE SCALE GENOMIC DNA]</scope>
    <source>
        <strain evidence="3">CBS 340.73</strain>
    </source>
</reference>
<organism evidence="2 3">
    <name type="scientific">Diplogelasinospora grovesii</name>
    <dbReference type="NCBI Taxonomy" id="303347"/>
    <lineage>
        <taxon>Eukaryota</taxon>
        <taxon>Fungi</taxon>
        <taxon>Dikarya</taxon>
        <taxon>Ascomycota</taxon>
        <taxon>Pezizomycotina</taxon>
        <taxon>Sordariomycetes</taxon>
        <taxon>Sordariomycetidae</taxon>
        <taxon>Sordariales</taxon>
        <taxon>Diplogelasinosporaceae</taxon>
        <taxon>Diplogelasinospora</taxon>
    </lineage>
</organism>
<feature type="signal peptide" evidence="1">
    <location>
        <begin position="1"/>
        <end position="22"/>
    </location>
</feature>
<protein>
    <submittedName>
        <fullName evidence="2">Uncharacterized protein</fullName>
    </submittedName>
</protein>
<evidence type="ECO:0000313" key="3">
    <source>
        <dbReference type="Proteomes" id="UP001303473"/>
    </source>
</evidence>
<evidence type="ECO:0000313" key="2">
    <source>
        <dbReference type="EMBL" id="KAK3938519.1"/>
    </source>
</evidence>
<dbReference type="AlphaFoldDB" id="A0AAN6N4Y9"/>